<dbReference type="Proteomes" id="UP000295210">
    <property type="component" value="Unassembled WGS sequence"/>
</dbReference>
<sequence>MVDFKKRLAGKKAGKEVDPVKLYDTLDRAHDKGPLRPSQLSVLNDWFATHRKERDVIVKLHTGQGKTLVGLLMLQSRLNSGDGPVVYLCPDNFLIDQTCEQAKQFGIATCKADPELPDAFLNSEKILVTSVQKLFNGLTKFGLNRKAIKVGSLLMDDAHACADSIRDACKVRITSTEQAYAALKTLFASDLEQQGVGTYADMGNDKRDALLPVPYWAWIQHETEVANILSANADSQSIRFAWPLIRDILGQCQCVFSGVALEIEPYIPPLKAFGSYWDAPHRIFMSATVTDDAFLVKGLQLTPETIVKPLTYSKERWSGEKMVLLPSLIHEDLDRTEVVHHYAEPNTKRRYGYVALASSFARTKDWEAYGAIVANRDTVSNVLEELREGEYEKTVVLVNRYDGIDLPDDMCRVLVFDGRPFSESLIDLYQEHCRPDSDATLMRTIRTIEQGMGRSVRGEKDYSVVIITGSDITRLVRDKESRKFLSPQMSTQIEIGMEIAEMAQQEIEEGESPADALNGLVRQCLGRDADWKAFYGEQMEKVRPAGANERILRAYAAELAAEQAYNSGDYTAAGDALQKLIDKGSTDREDTAWYLQEMARYHYKANRQESQRLQIAAHKKNRLLLKPASGVTVAKLTIVSQGRVERIKKWLTEFDGYAQLEVALSDILSRLVFGTKADKFEQALDDLSRAIGFAGERPDKEWKEGPDNLWALADDQYIVWECKSEVGIKRAHINKREAEQMNRSSAWFAKHYPGVKVKRIIIHPTHVVESAASFTHDVEAMRESELKKFVKAVREFFKGFENRDFRDLSDRHIQQLIDTHGLSVSAVTMDYSKKLKNLK</sequence>
<dbReference type="AlphaFoldDB" id="A0A4R1KTF8"/>
<dbReference type="Pfam" id="PF04851">
    <property type="entry name" value="ResIII"/>
    <property type="match status" value="1"/>
</dbReference>
<keyword evidence="2" id="KW-0378">Hydrolase</keyword>
<keyword evidence="2" id="KW-0067">ATP-binding</keyword>
<protein>
    <submittedName>
        <fullName evidence="2">Replicative superfamily II helicase</fullName>
    </submittedName>
</protein>
<dbReference type="GO" id="GO:0005524">
    <property type="term" value="F:ATP binding"/>
    <property type="evidence" value="ECO:0007669"/>
    <property type="project" value="InterPro"/>
</dbReference>
<keyword evidence="2" id="KW-0347">Helicase</keyword>
<dbReference type="PROSITE" id="PS51192">
    <property type="entry name" value="HELICASE_ATP_BIND_1"/>
    <property type="match status" value="1"/>
</dbReference>
<accession>A0A4R1KTF8</accession>
<dbReference type="RefSeq" id="WP_131999491.1">
    <property type="nucleotide sequence ID" value="NZ_SMGK01000009.1"/>
</dbReference>
<dbReference type="InterPro" id="IPR014001">
    <property type="entry name" value="Helicase_ATP-bd"/>
</dbReference>
<name>A0A4R1KTF8_9BACT</name>
<reference evidence="2 3" key="1">
    <citation type="submission" date="2019-03" db="EMBL/GenBank/DDBJ databases">
        <title>Genomic Encyclopedia of Type Strains, Phase IV (KMG-IV): sequencing the most valuable type-strain genomes for metagenomic binning, comparative biology and taxonomic classification.</title>
        <authorList>
            <person name="Goeker M."/>
        </authorList>
    </citation>
    <scope>NUCLEOTIDE SEQUENCE [LARGE SCALE GENOMIC DNA]</scope>
    <source>
        <strain evidence="2 3">DSM 103428</strain>
    </source>
</reference>
<dbReference type="GO" id="GO:0003677">
    <property type="term" value="F:DNA binding"/>
    <property type="evidence" value="ECO:0007669"/>
    <property type="project" value="InterPro"/>
</dbReference>
<comment type="caution">
    <text evidence="2">The sequence shown here is derived from an EMBL/GenBank/DDBJ whole genome shotgun (WGS) entry which is preliminary data.</text>
</comment>
<evidence type="ECO:0000313" key="3">
    <source>
        <dbReference type="Proteomes" id="UP000295210"/>
    </source>
</evidence>
<dbReference type="SMART" id="SM00491">
    <property type="entry name" value="HELICc2"/>
    <property type="match status" value="1"/>
</dbReference>
<dbReference type="SMART" id="SM00487">
    <property type="entry name" value="DEXDc"/>
    <property type="match status" value="1"/>
</dbReference>
<feature type="domain" description="Helicase ATP-binding" evidence="1">
    <location>
        <begin position="47"/>
        <end position="307"/>
    </location>
</feature>
<gene>
    <name evidence="2" type="ORF">C7378_3523</name>
</gene>
<dbReference type="EMBL" id="SMGK01000009">
    <property type="protein sequence ID" value="TCK68446.1"/>
    <property type="molecule type" value="Genomic_DNA"/>
</dbReference>
<organism evidence="2 3">
    <name type="scientific">Acidipila rosea</name>
    <dbReference type="NCBI Taxonomy" id="768535"/>
    <lineage>
        <taxon>Bacteria</taxon>
        <taxon>Pseudomonadati</taxon>
        <taxon>Acidobacteriota</taxon>
        <taxon>Terriglobia</taxon>
        <taxon>Terriglobales</taxon>
        <taxon>Acidobacteriaceae</taxon>
        <taxon>Acidipila</taxon>
    </lineage>
</organism>
<dbReference type="SUPFAM" id="SSF52540">
    <property type="entry name" value="P-loop containing nucleoside triphosphate hydrolases"/>
    <property type="match status" value="2"/>
</dbReference>
<dbReference type="GO" id="GO:0004386">
    <property type="term" value="F:helicase activity"/>
    <property type="evidence" value="ECO:0007669"/>
    <property type="project" value="UniProtKB-KW"/>
</dbReference>
<evidence type="ECO:0000313" key="2">
    <source>
        <dbReference type="EMBL" id="TCK68446.1"/>
    </source>
</evidence>
<dbReference type="Gene3D" id="3.40.50.300">
    <property type="entry name" value="P-loop containing nucleotide triphosphate hydrolases"/>
    <property type="match status" value="2"/>
</dbReference>
<dbReference type="InterPro" id="IPR006555">
    <property type="entry name" value="ATP-dep_Helicase_C"/>
</dbReference>
<proteinExistence type="predicted"/>
<keyword evidence="3" id="KW-1185">Reference proteome</keyword>
<dbReference type="GO" id="GO:0006139">
    <property type="term" value="P:nucleobase-containing compound metabolic process"/>
    <property type="evidence" value="ECO:0007669"/>
    <property type="project" value="InterPro"/>
</dbReference>
<evidence type="ECO:0000259" key="1">
    <source>
        <dbReference type="PROSITE" id="PS51192"/>
    </source>
</evidence>
<dbReference type="InterPro" id="IPR027417">
    <property type="entry name" value="P-loop_NTPase"/>
</dbReference>
<dbReference type="OrthoDB" id="366844at2"/>
<dbReference type="InterPro" id="IPR006935">
    <property type="entry name" value="Helicase/UvrB_N"/>
</dbReference>
<dbReference type="Pfam" id="PF13307">
    <property type="entry name" value="Helicase_C_2"/>
    <property type="match status" value="1"/>
</dbReference>
<dbReference type="GO" id="GO:0016818">
    <property type="term" value="F:hydrolase activity, acting on acid anhydrides, in phosphorus-containing anhydrides"/>
    <property type="evidence" value="ECO:0007669"/>
    <property type="project" value="InterPro"/>
</dbReference>
<keyword evidence="2" id="KW-0547">Nucleotide-binding</keyword>